<keyword evidence="3" id="KW-1185">Reference proteome</keyword>
<dbReference type="GO" id="GO:0016787">
    <property type="term" value="F:hydrolase activity"/>
    <property type="evidence" value="ECO:0007669"/>
    <property type="project" value="UniProtKB-KW"/>
</dbReference>
<feature type="domain" description="Metallo-beta-lactamase" evidence="1">
    <location>
        <begin position="32"/>
        <end position="91"/>
    </location>
</feature>
<dbReference type="RefSeq" id="WP_189000193.1">
    <property type="nucleotide sequence ID" value="NZ_BMOU01000005.1"/>
</dbReference>
<gene>
    <name evidence="2" type="ORF">GCM10009030_31640</name>
</gene>
<dbReference type="Gene3D" id="3.60.15.10">
    <property type="entry name" value="Ribonuclease Z/Hydroxyacylglutathione hydrolase-like"/>
    <property type="match status" value="1"/>
</dbReference>
<organism evidence="2 3">
    <name type="scientific">Haloarcula pellucida</name>
    <dbReference type="NCBI Taxonomy" id="1427151"/>
    <lineage>
        <taxon>Archaea</taxon>
        <taxon>Methanobacteriati</taxon>
        <taxon>Methanobacteriota</taxon>
        <taxon>Stenosarchaea group</taxon>
        <taxon>Halobacteria</taxon>
        <taxon>Halobacteriales</taxon>
        <taxon>Haloarculaceae</taxon>
        <taxon>Haloarcula</taxon>
    </lineage>
</organism>
<evidence type="ECO:0000313" key="3">
    <source>
        <dbReference type="Proteomes" id="UP000605784"/>
    </source>
</evidence>
<dbReference type="Proteomes" id="UP000605784">
    <property type="component" value="Unassembled WGS sequence"/>
</dbReference>
<dbReference type="PANTHER" id="PTHR13754">
    <property type="entry name" value="METALLO-BETA-LACTAMASE SUPERFAMILY PROTEIN"/>
    <property type="match status" value="1"/>
</dbReference>
<dbReference type="GO" id="GO:0016740">
    <property type="term" value="F:transferase activity"/>
    <property type="evidence" value="ECO:0007669"/>
    <property type="project" value="TreeGrafter"/>
</dbReference>
<sequence length="275" mass="29711">MKVTVLADNTVATGIPKGLRGEWGFAAAIDDVLFDTGQSTAALDNARLLDVDTKFDDIVLSHAHYDHTKGLEAFLDPFDSPTVYCHPDIWNERFIREPADGRTLADPIHIGIPYSRAEVETGADIVEHRDPVAVSDGVFALGEIPRTHADNPAHLREENGELVEDSVPDDQSVAVKTTDGTALVLGCCHAGLRNTIEHAETVTGQEVRYVIGGTHLVACDADEIHDLADWVEGKLDVFAGTHCTGFQAEKILSERLPGAFRSVGVGSSIELPQRV</sequence>
<accession>A0A830GQZ2</accession>
<keyword evidence="2" id="KW-0378">Hydrolase</keyword>
<dbReference type="InterPro" id="IPR036866">
    <property type="entry name" value="RibonucZ/Hydroxyglut_hydro"/>
</dbReference>
<evidence type="ECO:0000259" key="1">
    <source>
        <dbReference type="Pfam" id="PF12706"/>
    </source>
</evidence>
<reference evidence="2" key="1">
    <citation type="journal article" date="2014" name="Int. J. Syst. Evol. Microbiol.">
        <title>Complete genome sequence of Corynebacterium casei LMG S-19264T (=DSM 44701T), isolated from a smear-ripened cheese.</title>
        <authorList>
            <consortium name="US DOE Joint Genome Institute (JGI-PGF)"/>
            <person name="Walter F."/>
            <person name="Albersmeier A."/>
            <person name="Kalinowski J."/>
            <person name="Ruckert C."/>
        </authorList>
    </citation>
    <scope>NUCLEOTIDE SEQUENCE</scope>
    <source>
        <strain evidence="2">JCM 17820</strain>
    </source>
</reference>
<proteinExistence type="predicted"/>
<dbReference type="InterPro" id="IPR001279">
    <property type="entry name" value="Metallo-B-lactamas"/>
</dbReference>
<name>A0A830GQZ2_9EURY</name>
<dbReference type="SUPFAM" id="SSF56281">
    <property type="entry name" value="Metallo-hydrolase/oxidoreductase"/>
    <property type="match status" value="1"/>
</dbReference>
<reference evidence="2" key="2">
    <citation type="submission" date="2020-09" db="EMBL/GenBank/DDBJ databases">
        <authorList>
            <person name="Sun Q."/>
            <person name="Ohkuma M."/>
        </authorList>
    </citation>
    <scope>NUCLEOTIDE SEQUENCE</scope>
    <source>
        <strain evidence="2">JCM 17820</strain>
    </source>
</reference>
<dbReference type="CDD" id="cd07713">
    <property type="entry name" value="DHPS-like_MBL-fold"/>
    <property type="match status" value="1"/>
</dbReference>
<dbReference type="PANTHER" id="PTHR13754:SF13">
    <property type="entry name" value="METALLO-BETA-LACTAMASE SUPERFAMILY PROTEIN (AFU_ORTHOLOGUE AFUA_3G07630)"/>
    <property type="match status" value="1"/>
</dbReference>
<evidence type="ECO:0000313" key="2">
    <source>
        <dbReference type="EMBL" id="GGN99735.1"/>
    </source>
</evidence>
<dbReference type="InterPro" id="IPR052926">
    <property type="entry name" value="Metallo-beta-lactamase_dom"/>
</dbReference>
<dbReference type="EMBL" id="BMOU01000005">
    <property type="protein sequence ID" value="GGN99735.1"/>
    <property type="molecule type" value="Genomic_DNA"/>
</dbReference>
<dbReference type="InterPro" id="IPR041712">
    <property type="entry name" value="DHPS-like_MBL-fold"/>
</dbReference>
<comment type="caution">
    <text evidence="2">The sequence shown here is derived from an EMBL/GenBank/DDBJ whole genome shotgun (WGS) entry which is preliminary data.</text>
</comment>
<protein>
    <submittedName>
        <fullName evidence="2">MBL fold metallo-hydrolase</fullName>
    </submittedName>
</protein>
<dbReference type="Pfam" id="PF12706">
    <property type="entry name" value="Lactamase_B_2"/>
    <property type="match status" value="1"/>
</dbReference>
<dbReference type="AlphaFoldDB" id="A0A830GQZ2"/>